<feature type="region of interest" description="Disordered" evidence="1">
    <location>
        <begin position="101"/>
        <end position="124"/>
    </location>
</feature>
<accession>A0A1R1S9X5</accession>
<feature type="region of interest" description="Disordered" evidence="1">
    <location>
        <begin position="1"/>
        <end position="36"/>
    </location>
</feature>
<sequence>MIAARVEVGAAPGHGGAAEEAEALPAGQAGDVAERGTGEGVVERVRVLAGADVGAGGDQAEPGVLAQQPYGGGQGSRGPPGVVVAERHVRGVERPDAFVARQGSAVDRQRQEPDGGEVAGDHGARVVGGGVVDHQDRGAFGQVVEVAQGHGEGVGAVSGGDDHPDGRVAHMSSLRWSVPRGGRPGTGRLGAVTSGARRGGHLGAGYWLGDPLGNPQQ</sequence>
<dbReference type="EMBL" id="ASQP01000424">
    <property type="protein sequence ID" value="OMI35020.1"/>
    <property type="molecule type" value="Genomic_DNA"/>
</dbReference>
<feature type="region of interest" description="Disordered" evidence="1">
    <location>
        <begin position="178"/>
        <end position="217"/>
    </location>
</feature>
<keyword evidence="3" id="KW-1185">Reference proteome</keyword>
<protein>
    <submittedName>
        <fullName evidence="2">Uncharacterized protein</fullName>
    </submittedName>
</protein>
<feature type="compositionally biased region" description="Basic and acidic residues" evidence="1">
    <location>
        <begin position="107"/>
        <end position="124"/>
    </location>
</feature>
<comment type="caution">
    <text evidence="2">The sequence shown here is derived from an EMBL/GenBank/DDBJ whole genome shotgun (WGS) entry which is preliminary data.</text>
</comment>
<organism evidence="2 3">
    <name type="scientific">Streptomyces sparsogenes DSM 40356</name>
    <dbReference type="NCBI Taxonomy" id="1331668"/>
    <lineage>
        <taxon>Bacteria</taxon>
        <taxon>Bacillati</taxon>
        <taxon>Actinomycetota</taxon>
        <taxon>Actinomycetes</taxon>
        <taxon>Kitasatosporales</taxon>
        <taxon>Streptomycetaceae</taxon>
        <taxon>Streptomyces</taxon>
    </lineage>
</organism>
<name>A0A1R1S9X5_9ACTN</name>
<proteinExistence type="predicted"/>
<evidence type="ECO:0000256" key="1">
    <source>
        <dbReference type="SAM" id="MobiDB-lite"/>
    </source>
</evidence>
<reference evidence="2 3" key="1">
    <citation type="submission" date="2013-05" db="EMBL/GenBank/DDBJ databases">
        <title>Genome sequence of Streptomyces sparsogenes DSM 40356.</title>
        <authorList>
            <person name="Coyne S."/>
            <person name="Seebeck F.P."/>
        </authorList>
    </citation>
    <scope>NUCLEOTIDE SEQUENCE [LARGE SCALE GENOMIC DNA]</scope>
    <source>
        <strain evidence="2 3">DSM 40356</strain>
    </source>
</reference>
<dbReference type="AlphaFoldDB" id="A0A1R1S9X5"/>
<evidence type="ECO:0000313" key="2">
    <source>
        <dbReference type="EMBL" id="OMI35020.1"/>
    </source>
</evidence>
<gene>
    <name evidence="2" type="ORF">SPAR_33476</name>
</gene>
<evidence type="ECO:0000313" key="3">
    <source>
        <dbReference type="Proteomes" id="UP000186168"/>
    </source>
</evidence>
<dbReference type="Proteomes" id="UP000186168">
    <property type="component" value="Unassembled WGS sequence"/>
</dbReference>